<reference evidence="1" key="2">
    <citation type="submission" date="2022-01" db="EMBL/GenBank/DDBJ databases">
        <authorList>
            <person name="Yamashiro T."/>
            <person name="Shiraishi A."/>
            <person name="Satake H."/>
            <person name="Nakayama K."/>
        </authorList>
    </citation>
    <scope>NUCLEOTIDE SEQUENCE</scope>
</reference>
<accession>A0ABQ4X7Y9</accession>
<protein>
    <submittedName>
        <fullName evidence="1">Uncharacterized protein</fullName>
    </submittedName>
</protein>
<reference evidence="1" key="1">
    <citation type="journal article" date="2022" name="Int. J. Mol. Sci.">
        <title>Draft Genome of Tanacetum Coccineum: Genomic Comparison of Closely Related Tanacetum-Family Plants.</title>
        <authorList>
            <person name="Yamashiro T."/>
            <person name="Shiraishi A."/>
            <person name="Nakayama K."/>
            <person name="Satake H."/>
        </authorList>
    </citation>
    <scope>NUCLEOTIDE SEQUENCE</scope>
</reference>
<name>A0ABQ4X7Y9_9ASTR</name>
<dbReference type="EMBL" id="BQNB010009268">
    <property type="protein sequence ID" value="GJS61130.1"/>
    <property type="molecule type" value="Genomic_DNA"/>
</dbReference>
<sequence>MDKKFPLGREEYLIERVLLARQACFHDNVKSFDDVGGGVLGPRTLHLDFDILLELLLSDKRSHHDGSRRCLGSLDLSDKEKGVCDKA</sequence>
<gene>
    <name evidence="1" type="ORF">Tco_0655914</name>
</gene>
<proteinExistence type="predicted"/>
<evidence type="ECO:0000313" key="1">
    <source>
        <dbReference type="EMBL" id="GJS61130.1"/>
    </source>
</evidence>
<dbReference type="Proteomes" id="UP001151760">
    <property type="component" value="Unassembled WGS sequence"/>
</dbReference>
<organism evidence="1 2">
    <name type="scientific">Tanacetum coccineum</name>
    <dbReference type="NCBI Taxonomy" id="301880"/>
    <lineage>
        <taxon>Eukaryota</taxon>
        <taxon>Viridiplantae</taxon>
        <taxon>Streptophyta</taxon>
        <taxon>Embryophyta</taxon>
        <taxon>Tracheophyta</taxon>
        <taxon>Spermatophyta</taxon>
        <taxon>Magnoliopsida</taxon>
        <taxon>eudicotyledons</taxon>
        <taxon>Gunneridae</taxon>
        <taxon>Pentapetalae</taxon>
        <taxon>asterids</taxon>
        <taxon>campanulids</taxon>
        <taxon>Asterales</taxon>
        <taxon>Asteraceae</taxon>
        <taxon>Asteroideae</taxon>
        <taxon>Anthemideae</taxon>
        <taxon>Anthemidinae</taxon>
        <taxon>Tanacetum</taxon>
    </lineage>
</organism>
<evidence type="ECO:0000313" key="2">
    <source>
        <dbReference type="Proteomes" id="UP001151760"/>
    </source>
</evidence>
<keyword evidence="2" id="KW-1185">Reference proteome</keyword>
<comment type="caution">
    <text evidence="1">The sequence shown here is derived from an EMBL/GenBank/DDBJ whole genome shotgun (WGS) entry which is preliminary data.</text>
</comment>